<keyword evidence="4 6" id="KW-1133">Transmembrane helix</keyword>
<gene>
    <name evidence="9" type="ORF">AFL42_15970</name>
</gene>
<feature type="transmembrane region" description="Helical" evidence="6">
    <location>
        <begin position="264"/>
        <end position="280"/>
    </location>
</feature>
<evidence type="ECO:0000256" key="3">
    <source>
        <dbReference type="ARBA" id="ARBA00022692"/>
    </source>
</evidence>
<accession>A0ABR5MFR3</accession>
<protein>
    <recommendedName>
        <fullName evidence="11">ComEC/Rec2-related protein domain-containing protein</fullName>
    </recommendedName>
</protein>
<dbReference type="InterPro" id="IPR004477">
    <property type="entry name" value="ComEC_N"/>
</dbReference>
<dbReference type="EMBL" id="LGTK01000087">
    <property type="protein sequence ID" value="KPH71201.1"/>
    <property type="molecule type" value="Genomic_DNA"/>
</dbReference>
<evidence type="ECO:0000313" key="10">
    <source>
        <dbReference type="Proteomes" id="UP000037854"/>
    </source>
</evidence>
<evidence type="ECO:0000256" key="1">
    <source>
        <dbReference type="ARBA" id="ARBA00004651"/>
    </source>
</evidence>
<feature type="transmembrane region" description="Helical" evidence="6">
    <location>
        <begin position="46"/>
        <end position="63"/>
    </location>
</feature>
<dbReference type="Proteomes" id="UP000037854">
    <property type="component" value="Unassembled WGS sequence"/>
</dbReference>
<sequence>MKGYWHIVAFAAICAILFIHYHHFLFIIVFLIWIGILYYLKRLRKLHVIVSLTFLVFFLLHYPQTSTLPSEEETSITPNPIYGEIISPIDKNDKKVEFILKESITGERIVVIYFPNEKEQFSTHFLKYGATCVINGKKEIPNEGRNPGEFDYRDFLKKQGIDVQITLSSMNHIHCDGFKFLDKLYSVRSKLLANIQNELTPFSASWLNSLVLGDDSSLDDESVQLFRKWGLSHIIAISGTHVSILLTFMYFVLIKLSIITKEKAQWFVIFLCLYMLFWQVENHRYGVLV</sequence>
<keyword evidence="5 6" id="KW-0472">Membrane</keyword>
<feature type="transmembrane region" description="Helical" evidence="6">
    <location>
        <begin position="229"/>
        <end position="252"/>
    </location>
</feature>
<keyword evidence="10" id="KW-1185">Reference proteome</keyword>
<dbReference type="InterPro" id="IPR052159">
    <property type="entry name" value="Competence_DNA_uptake"/>
</dbReference>
<feature type="domain" description="ComEC/Rec2-related protein" evidence="7">
    <location>
        <begin position="210"/>
        <end position="277"/>
    </location>
</feature>
<dbReference type="PANTHER" id="PTHR30619">
    <property type="entry name" value="DNA INTERNALIZATION/COMPETENCE PROTEIN COMEC/REC2"/>
    <property type="match status" value="1"/>
</dbReference>
<dbReference type="RefSeq" id="WP_060669191.1">
    <property type="nucleotide sequence ID" value="NZ_LGTK01000087.1"/>
</dbReference>
<name>A0ABR5MFR3_9BACI</name>
<evidence type="ECO:0000256" key="6">
    <source>
        <dbReference type="SAM" id="Phobius"/>
    </source>
</evidence>
<evidence type="ECO:0000256" key="5">
    <source>
        <dbReference type="ARBA" id="ARBA00023136"/>
    </source>
</evidence>
<evidence type="ECO:0008006" key="11">
    <source>
        <dbReference type="Google" id="ProtNLM"/>
    </source>
</evidence>
<evidence type="ECO:0000256" key="4">
    <source>
        <dbReference type="ARBA" id="ARBA00022989"/>
    </source>
</evidence>
<feature type="domain" description="DUF4131" evidence="8">
    <location>
        <begin position="24"/>
        <end position="168"/>
    </location>
</feature>
<dbReference type="Pfam" id="PF03772">
    <property type="entry name" value="Competence"/>
    <property type="match status" value="1"/>
</dbReference>
<dbReference type="Pfam" id="PF13567">
    <property type="entry name" value="DUF4131"/>
    <property type="match status" value="1"/>
</dbReference>
<dbReference type="InterPro" id="IPR025405">
    <property type="entry name" value="DUF4131"/>
</dbReference>
<comment type="caution">
    <text evidence="9">The sequence shown here is derived from an EMBL/GenBank/DDBJ whole genome shotgun (WGS) entry which is preliminary data.</text>
</comment>
<feature type="transmembrane region" description="Helical" evidence="6">
    <location>
        <begin position="6"/>
        <end position="39"/>
    </location>
</feature>
<keyword evidence="2" id="KW-1003">Cell membrane</keyword>
<keyword evidence="3 6" id="KW-0812">Transmembrane</keyword>
<dbReference type="PANTHER" id="PTHR30619:SF7">
    <property type="entry name" value="BETA-LACTAMASE DOMAIN PROTEIN"/>
    <property type="match status" value="1"/>
</dbReference>
<comment type="subcellular location">
    <subcellularLocation>
        <location evidence="1">Cell membrane</location>
        <topology evidence="1">Multi-pass membrane protein</topology>
    </subcellularLocation>
</comment>
<organism evidence="9 10">
    <name type="scientific">Oceanobacillus caeni</name>
    <dbReference type="NCBI Taxonomy" id="405946"/>
    <lineage>
        <taxon>Bacteria</taxon>
        <taxon>Bacillati</taxon>
        <taxon>Bacillota</taxon>
        <taxon>Bacilli</taxon>
        <taxon>Bacillales</taxon>
        <taxon>Bacillaceae</taxon>
        <taxon>Oceanobacillus</taxon>
    </lineage>
</organism>
<evidence type="ECO:0000256" key="2">
    <source>
        <dbReference type="ARBA" id="ARBA00022475"/>
    </source>
</evidence>
<reference evidence="9 10" key="1">
    <citation type="submission" date="2015-07" db="EMBL/GenBank/DDBJ databases">
        <title>High-quality draft genome sequence of Oceanobacillus caeni HM6, a bacillus isolated from a human feces.</title>
        <authorList>
            <person name="Kumar J."/>
            <person name="Verma M.K."/>
            <person name="Pandey R."/>
            <person name="Bhambi M."/>
            <person name="Chauhan N."/>
        </authorList>
    </citation>
    <scope>NUCLEOTIDE SEQUENCE [LARGE SCALE GENOMIC DNA]</scope>
    <source>
        <strain evidence="9 10">HM6</strain>
    </source>
</reference>
<evidence type="ECO:0000259" key="7">
    <source>
        <dbReference type="Pfam" id="PF03772"/>
    </source>
</evidence>
<evidence type="ECO:0000259" key="8">
    <source>
        <dbReference type="Pfam" id="PF13567"/>
    </source>
</evidence>
<evidence type="ECO:0000313" key="9">
    <source>
        <dbReference type="EMBL" id="KPH71201.1"/>
    </source>
</evidence>
<proteinExistence type="predicted"/>